<dbReference type="EMBL" id="BAAAEM010000002">
    <property type="protein sequence ID" value="GAA0471418.1"/>
    <property type="molecule type" value="Genomic_DNA"/>
</dbReference>
<proteinExistence type="predicted"/>
<dbReference type="Proteomes" id="UP001500713">
    <property type="component" value="Unassembled WGS sequence"/>
</dbReference>
<evidence type="ECO:0000313" key="1">
    <source>
        <dbReference type="EMBL" id="GAA0471418.1"/>
    </source>
</evidence>
<keyword evidence="2" id="KW-1185">Reference proteome</keyword>
<name>A0ABN1AA52_9SPHN</name>
<accession>A0ABN1AA52</accession>
<reference evidence="1 2" key="1">
    <citation type="journal article" date="2019" name="Int. J. Syst. Evol. Microbiol.">
        <title>The Global Catalogue of Microorganisms (GCM) 10K type strain sequencing project: providing services to taxonomists for standard genome sequencing and annotation.</title>
        <authorList>
            <consortium name="The Broad Institute Genomics Platform"/>
            <consortium name="The Broad Institute Genome Sequencing Center for Infectious Disease"/>
            <person name="Wu L."/>
            <person name="Ma J."/>
        </authorList>
    </citation>
    <scope>NUCLEOTIDE SEQUENCE [LARGE SCALE GENOMIC DNA]</scope>
    <source>
        <strain evidence="1 2">JCM 14162</strain>
    </source>
</reference>
<dbReference type="RefSeq" id="WP_229956398.1">
    <property type="nucleotide sequence ID" value="NZ_BAAAEM010000002.1"/>
</dbReference>
<sequence>MEKLVKNHRVVNQNDLESVKPEQLFGAFTRERLDNIADIERKSQLAQELYDQARLLTSHHAAPASLLMTAAMSAIEWEYGEEGAYHAFMALVNPTLANWKSNYGTDAINRYDRSVG</sequence>
<evidence type="ECO:0000313" key="2">
    <source>
        <dbReference type="Proteomes" id="UP001500713"/>
    </source>
</evidence>
<comment type="caution">
    <text evidence="1">The sequence shown here is derived from an EMBL/GenBank/DDBJ whole genome shotgun (WGS) entry which is preliminary data.</text>
</comment>
<organism evidence="1 2">
    <name type="scientific">Parasphingorhabdus litoris</name>
    <dbReference type="NCBI Taxonomy" id="394733"/>
    <lineage>
        <taxon>Bacteria</taxon>
        <taxon>Pseudomonadati</taxon>
        <taxon>Pseudomonadota</taxon>
        <taxon>Alphaproteobacteria</taxon>
        <taxon>Sphingomonadales</taxon>
        <taxon>Sphingomonadaceae</taxon>
        <taxon>Parasphingorhabdus</taxon>
    </lineage>
</organism>
<gene>
    <name evidence="1" type="ORF">GCM10009096_10510</name>
</gene>
<protein>
    <submittedName>
        <fullName evidence="1">Uncharacterized protein</fullName>
    </submittedName>
</protein>